<name>D4G7E8_DROME</name>
<proteinExistence type="evidence at transcript level"/>
<dbReference type="EMBL" id="BT122100">
    <property type="protein sequence ID" value="ADE06706.1"/>
    <property type="molecule type" value="mRNA"/>
</dbReference>
<accession>D4G7E8</accession>
<organism evidence="1">
    <name type="scientific">Drosophila melanogaster</name>
    <name type="common">Fruit fly</name>
    <dbReference type="NCBI Taxonomy" id="7227"/>
    <lineage>
        <taxon>Eukaryota</taxon>
        <taxon>Metazoa</taxon>
        <taxon>Ecdysozoa</taxon>
        <taxon>Arthropoda</taxon>
        <taxon>Hexapoda</taxon>
        <taxon>Insecta</taxon>
        <taxon>Pterygota</taxon>
        <taxon>Neoptera</taxon>
        <taxon>Endopterygota</taxon>
        <taxon>Diptera</taxon>
        <taxon>Brachycera</taxon>
        <taxon>Muscomorpha</taxon>
        <taxon>Ephydroidea</taxon>
        <taxon>Drosophilidae</taxon>
        <taxon>Drosophila</taxon>
        <taxon>Sophophora</taxon>
    </lineage>
</organism>
<sequence>MHIYVCTTHIYRYTYKTEVRRGMCSTRTTKKTAGKNYKEAAPRRASFKTRVMKGYPILKDNNYEGMP</sequence>
<dbReference type="AlphaFoldDB" id="D4G7E8"/>
<reference evidence="1" key="1">
    <citation type="submission" date="2010-03" db="EMBL/GenBank/DDBJ databases">
        <authorList>
            <person name="Carlson J."/>
            <person name="Booth B."/>
            <person name="Frise E."/>
            <person name="Sandler J."/>
            <person name="Wan K."/>
            <person name="Yu C."/>
            <person name="Celniker S."/>
        </authorList>
    </citation>
    <scope>NUCLEOTIDE SEQUENCE</scope>
</reference>
<protein>
    <submittedName>
        <fullName evidence="1">MIP18957p</fullName>
    </submittedName>
</protein>
<evidence type="ECO:0000313" key="1">
    <source>
        <dbReference type="EMBL" id="ADE06706.1"/>
    </source>
</evidence>